<dbReference type="GO" id="GO:0000976">
    <property type="term" value="F:transcription cis-regulatory region binding"/>
    <property type="evidence" value="ECO:0007669"/>
    <property type="project" value="TreeGrafter"/>
</dbReference>
<keyword evidence="6" id="KW-1185">Reference proteome</keyword>
<dbReference type="Gene3D" id="1.10.10.60">
    <property type="entry name" value="Homeodomain-like"/>
    <property type="match status" value="1"/>
</dbReference>
<dbReference type="EMBL" id="SJPU01000001">
    <property type="protein sequence ID" value="TWU19780.1"/>
    <property type="molecule type" value="Genomic_DNA"/>
</dbReference>
<dbReference type="OrthoDB" id="9795616at2"/>
<dbReference type="SMART" id="SM00342">
    <property type="entry name" value="HTH_ARAC"/>
    <property type="match status" value="1"/>
</dbReference>
<dbReference type="InterPro" id="IPR009057">
    <property type="entry name" value="Homeodomain-like_sf"/>
</dbReference>
<keyword evidence="2" id="KW-0238">DNA-binding</keyword>
<protein>
    <submittedName>
        <fullName evidence="5">Xylose operon regulatory protein</fullName>
    </submittedName>
</protein>
<dbReference type="PANTHER" id="PTHR30146:SF24">
    <property type="entry name" value="XYLOSE OPERON REGULATORY PROTEIN"/>
    <property type="match status" value="1"/>
</dbReference>
<keyword evidence="1" id="KW-0805">Transcription regulation</keyword>
<accession>A0A5C6C583</accession>
<proteinExistence type="predicted"/>
<dbReference type="RefSeq" id="WP_146406521.1">
    <property type="nucleotide sequence ID" value="NZ_SJPU01000001.1"/>
</dbReference>
<dbReference type="Pfam" id="PF22177">
    <property type="entry name" value="PBP1_XylR"/>
    <property type="match status" value="1"/>
</dbReference>
<keyword evidence="3" id="KW-0804">Transcription</keyword>
<dbReference type="Pfam" id="PF12833">
    <property type="entry name" value="HTH_18"/>
    <property type="match status" value="1"/>
</dbReference>
<gene>
    <name evidence="5" type="primary">xylR_3</name>
    <name evidence="5" type="ORF">Poly21_19580</name>
</gene>
<dbReference type="GO" id="GO:0003700">
    <property type="term" value="F:DNA-binding transcription factor activity"/>
    <property type="evidence" value="ECO:0007669"/>
    <property type="project" value="InterPro"/>
</dbReference>
<feature type="domain" description="HTH araC/xylS-type" evidence="4">
    <location>
        <begin position="283"/>
        <end position="381"/>
    </location>
</feature>
<sequence length="389" mass="43898">MPNTRSVALFIETSNAYARGLLDGVLAYVRSHEPWALYLPEQERGAPPPQWLAHWRGDGIIARIETDVIAKRLARLKVPVIDVSAARHSWTVPYVETNDDRIAELAVEHFLERGFTRFAYCGDPGFAWSQLRQDAFQKCVARSAGELYLYDSISRWDRDYSWTTEKARLSQWISGLPQPIGIFACYDIKAQQLLQVCRDLSIAVPESIAVLGVDNDRLVCELSTPPLSSVIPNARRTGYEAAALLDRMMLGEPVPATGHFIDPLGIETRQSTDILAIDDPEVAAALRYIRENAWRGINVADVLAVVPLSRRVLESRFRKRLGRTPHEEIVRLRIDRVKQMLHDTDISLAVIAGRCGFENSEYLSVAFRREVGQTPSGYRKQLRLKNSDS</sequence>
<dbReference type="InterPro" id="IPR046335">
    <property type="entry name" value="LacI/GalR-like_sensor"/>
</dbReference>
<dbReference type="Gene3D" id="3.40.50.2300">
    <property type="match status" value="2"/>
</dbReference>
<dbReference type="CDD" id="cd01543">
    <property type="entry name" value="PBP1_XylR"/>
    <property type="match status" value="1"/>
</dbReference>
<dbReference type="Pfam" id="PF13377">
    <property type="entry name" value="Peripla_BP_3"/>
    <property type="match status" value="1"/>
</dbReference>
<dbReference type="InterPro" id="IPR028082">
    <property type="entry name" value="Peripla_BP_I"/>
</dbReference>
<name>A0A5C6C583_9BACT</name>
<reference evidence="5 6" key="1">
    <citation type="journal article" date="2020" name="Antonie Van Leeuwenhoek">
        <title>Rhodopirellula heiligendammensis sp. nov., Rhodopirellula pilleata sp. nov., and Rhodopirellula solitaria sp. nov. isolated from natural or artificial marine surfaces in Northern Germany and California, USA, and emended description of the genus Rhodopirellula.</title>
        <authorList>
            <person name="Kallscheuer N."/>
            <person name="Wiegand S."/>
            <person name="Jogler M."/>
            <person name="Boedeker C."/>
            <person name="Peeters S.H."/>
            <person name="Rast P."/>
            <person name="Heuer A."/>
            <person name="Jetten M.S.M."/>
            <person name="Rohde M."/>
            <person name="Jogler C."/>
        </authorList>
    </citation>
    <scope>NUCLEOTIDE SEQUENCE [LARGE SCALE GENOMIC DNA]</scope>
    <source>
        <strain evidence="5 6">Poly21</strain>
    </source>
</reference>
<dbReference type="AlphaFoldDB" id="A0A5C6C583"/>
<dbReference type="Proteomes" id="UP000319908">
    <property type="component" value="Unassembled WGS sequence"/>
</dbReference>
<dbReference type="SUPFAM" id="SSF53822">
    <property type="entry name" value="Periplasmic binding protein-like I"/>
    <property type="match status" value="1"/>
</dbReference>
<evidence type="ECO:0000256" key="1">
    <source>
        <dbReference type="ARBA" id="ARBA00023015"/>
    </source>
</evidence>
<comment type="caution">
    <text evidence="5">The sequence shown here is derived from an EMBL/GenBank/DDBJ whole genome shotgun (WGS) entry which is preliminary data.</text>
</comment>
<organism evidence="5 6">
    <name type="scientific">Allorhodopirellula heiligendammensis</name>
    <dbReference type="NCBI Taxonomy" id="2714739"/>
    <lineage>
        <taxon>Bacteria</taxon>
        <taxon>Pseudomonadati</taxon>
        <taxon>Planctomycetota</taxon>
        <taxon>Planctomycetia</taxon>
        <taxon>Pirellulales</taxon>
        <taxon>Pirellulaceae</taxon>
        <taxon>Allorhodopirellula</taxon>
    </lineage>
</organism>
<dbReference type="PANTHER" id="PTHR30146">
    <property type="entry name" value="LACI-RELATED TRANSCRIPTIONAL REPRESSOR"/>
    <property type="match status" value="1"/>
</dbReference>
<evidence type="ECO:0000256" key="3">
    <source>
        <dbReference type="ARBA" id="ARBA00023163"/>
    </source>
</evidence>
<evidence type="ECO:0000256" key="2">
    <source>
        <dbReference type="ARBA" id="ARBA00023125"/>
    </source>
</evidence>
<dbReference type="InterPro" id="IPR054031">
    <property type="entry name" value="XylR_PBP1"/>
</dbReference>
<dbReference type="SUPFAM" id="SSF46689">
    <property type="entry name" value="Homeodomain-like"/>
    <property type="match status" value="1"/>
</dbReference>
<dbReference type="InterPro" id="IPR018060">
    <property type="entry name" value="HTH_AraC"/>
</dbReference>
<evidence type="ECO:0000259" key="4">
    <source>
        <dbReference type="PROSITE" id="PS01124"/>
    </source>
</evidence>
<evidence type="ECO:0000313" key="6">
    <source>
        <dbReference type="Proteomes" id="UP000319908"/>
    </source>
</evidence>
<evidence type="ECO:0000313" key="5">
    <source>
        <dbReference type="EMBL" id="TWU19780.1"/>
    </source>
</evidence>
<dbReference type="PROSITE" id="PS01124">
    <property type="entry name" value="HTH_ARAC_FAMILY_2"/>
    <property type="match status" value="1"/>
</dbReference>